<dbReference type="Proteomes" id="UP001151760">
    <property type="component" value="Unassembled WGS sequence"/>
</dbReference>
<organism evidence="2 3">
    <name type="scientific">Tanacetum coccineum</name>
    <dbReference type="NCBI Taxonomy" id="301880"/>
    <lineage>
        <taxon>Eukaryota</taxon>
        <taxon>Viridiplantae</taxon>
        <taxon>Streptophyta</taxon>
        <taxon>Embryophyta</taxon>
        <taxon>Tracheophyta</taxon>
        <taxon>Spermatophyta</taxon>
        <taxon>Magnoliopsida</taxon>
        <taxon>eudicotyledons</taxon>
        <taxon>Gunneridae</taxon>
        <taxon>Pentapetalae</taxon>
        <taxon>asterids</taxon>
        <taxon>campanulids</taxon>
        <taxon>Asterales</taxon>
        <taxon>Asteraceae</taxon>
        <taxon>Asteroideae</taxon>
        <taxon>Anthemideae</taxon>
        <taxon>Anthemidinae</taxon>
        <taxon>Tanacetum</taxon>
    </lineage>
</organism>
<evidence type="ECO:0000313" key="2">
    <source>
        <dbReference type="EMBL" id="GJT31550.1"/>
    </source>
</evidence>
<gene>
    <name evidence="2" type="ORF">Tco_0921969</name>
</gene>
<reference evidence="2" key="2">
    <citation type="submission" date="2022-01" db="EMBL/GenBank/DDBJ databases">
        <authorList>
            <person name="Yamashiro T."/>
            <person name="Shiraishi A."/>
            <person name="Satake H."/>
            <person name="Nakayama K."/>
        </authorList>
    </citation>
    <scope>NUCLEOTIDE SEQUENCE</scope>
</reference>
<proteinExistence type="predicted"/>
<name>A0ABQ5CWT4_9ASTR</name>
<evidence type="ECO:0000256" key="1">
    <source>
        <dbReference type="SAM" id="MobiDB-lite"/>
    </source>
</evidence>
<feature type="region of interest" description="Disordered" evidence="1">
    <location>
        <begin position="265"/>
        <end position="304"/>
    </location>
</feature>
<sequence>MPLFQSPEPTVSCLNDLDFFKDYEDEFPAIVYNDALTSKSDFSTEPTLNPQHIDEFDLNDETSLFEYMAIPPRDQRHQYLRFEGLQYNDVDVAYFEARLARIYRREDADEAQRCSGAEFGEAVLELDTAGALQFRLIACSIAGRSQAPEKVTVIDLFYLGGMDVDSVNIPYLLARLQGLTVIAPTLPVIDMAELARLQICKEIDDTWAWVAQGPERQQDATTGASEVAEDAPVIDEGAPAVLAPAQAPQPPLAPRTMPHRMTRLEEDVHEIRGALGEQRERRIRQRTGEASTSTAQQDEQQPDP</sequence>
<dbReference type="EMBL" id="BQNB010014716">
    <property type="protein sequence ID" value="GJT31550.1"/>
    <property type="molecule type" value="Genomic_DNA"/>
</dbReference>
<accession>A0ABQ5CWT4</accession>
<feature type="compositionally biased region" description="Polar residues" evidence="1">
    <location>
        <begin position="288"/>
        <end position="304"/>
    </location>
</feature>
<evidence type="ECO:0000313" key="3">
    <source>
        <dbReference type="Proteomes" id="UP001151760"/>
    </source>
</evidence>
<feature type="compositionally biased region" description="Basic and acidic residues" evidence="1">
    <location>
        <begin position="265"/>
        <end position="280"/>
    </location>
</feature>
<reference evidence="2" key="1">
    <citation type="journal article" date="2022" name="Int. J. Mol. Sci.">
        <title>Draft Genome of Tanacetum Coccineum: Genomic Comparison of Closely Related Tanacetum-Family Plants.</title>
        <authorList>
            <person name="Yamashiro T."/>
            <person name="Shiraishi A."/>
            <person name="Nakayama K."/>
            <person name="Satake H."/>
        </authorList>
    </citation>
    <scope>NUCLEOTIDE SEQUENCE</scope>
</reference>
<comment type="caution">
    <text evidence="2">The sequence shown here is derived from an EMBL/GenBank/DDBJ whole genome shotgun (WGS) entry which is preliminary data.</text>
</comment>
<keyword evidence="3" id="KW-1185">Reference proteome</keyword>
<protein>
    <submittedName>
        <fullName evidence="2">Uncharacterized protein</fullName>
    </submittedName>
</protein>